<dbReference type="HOGENOM" id="CLU_1100985_0_0_5"/>
<dbReference type="Gene3D" id="3.40.91.80">
    <property type="match status" value="1"/>
</dbReference>
<evidence type="ECO:0000259" key="1">
    <source>
        <dbReference type="Pfam" id="PF09019"/>
    </source>
</evidence>
<dbReference type="Proteomes" id="UP000019849">
    <property type="component" value="Unassembled WGS sequence"/>
</dbReference>
<dbReference type="PATRIC" id="fig|69279.3.peg.310"/>
<dbReference type="CDD" id="cd22322">
    <property type="entry name" value="EcoRII-like"/>
    <property type="match status" value="1"/>
</dbReference>
<dbReference type="EMBL" id="JENY01000001">
    <property type="protein sequence ID" value="EXL10645.1"/>
    <property type="molecule type" value="Genomic_DNA"/>
</dbReference>
<comment type="caution">
    <text evidence="2">The sequence shown here is derived from an EMBL/GenBank/DDBJ whole genome shotgun (WGS) entry which is preliminary data.</text>
</comment>
<gene>
    <name evidence="2" type="ORF">BG36_01525</name>
</gene>
<dbReference type="GO" id="GO:0009036">
    <property type="term" value="F:type II site-specific deoxyribonuclease activity"/>
    <property type="evidence" value="ECO:0007669"/>
    <property type="project" value="InterPro"/>
</dbReference>
<dbReference type="GO" id="GO:0003677">
    <property type="term" value="F:DNA binding"/>
    <property type="evidence" value="ECO:0007669"/>
    <property type="project" value="InterPro"/>
</dbReference>
<dbReference type="eggNOG" id="ENOG5030Z13">
    <property type="taxonomic scope" value="Bacteria"/>
</dbReference>
<evidence type="ECO:0000313" key="3">
    <source>
        <dbReference type="Proteomes" id="UP000019849"/>
    </source>
</evidence>
<feature type="domain" description="Restriction endonuclease type II EcoRII C-terminal" evidence="1">
    <location>
        <begin position="106"/>
        <end position="238"/>
    </location>
</feature>
<dbReference type="GO" id="GO:0009307">
    <property type="term" value="P:DNA restriction-modification system"/>
    <property type="evidence" value="ECO:0007669"/>
    <property type="project" value="InterPro"/>
</dbReference>
<protein>
    <recommendedName>
        <fullName evidence="1">Restriction endonuclease type II EcoRII C-terminal domain-containing protein</fullName>
    </recommendedName>
</protein>
<dbReference type="AlphaFoldDB" id="A0A011VQI7"/>
<accession>A0A011VQI7</accession>
<dbReference type="SUPFAM" id="SSF52980">
    <property type="entry name" value="Restriction endonuclease-like"/>
    <property type="match status" value="1"/>
</dbReference>
<dbReference type="InterPro" id="IPR015109">
    <property type="entry name" value="Restrct_endonuc_II_EcoRII_C"/>
</dbReference>
<dbReference type="RefSeq" id="WP_035022443.1">
    <property type="nucleotide sequence ID" value="NZ_KK073877.1"/>
</dbReference>
<organism evidence="2 3">
    <name type="scientific">Aquamicrobium defluvii</name>
    <dbReference type="NCBI Taxonomy" id="69279"/>
    <lineage>
        <taxon>Bacteria</taxon>
        <taxon>Pseudomonadati</taxon>
        <taxon>Pseudomonadota</taxon>
        <taxon>Alphaproteobacteria</taxon>
        <taxon>Hyphomicrobiales</taxon>
        <taxon>Phyllobacteriaceae</taxon>
        <taxon>Aquamicrobium</taxon>
    </lineage>
</organism>
<dbReference type="InterPro" id="IPR011335">
    <property type="entry name" value="Restrct_endonuc-II-like"/>
</dbReference>
<evidence type="ECO:0000313" key="2">
    <source>
        <dbReference type="EMBL" id="EXL10645.1"/>
    </source>
</evidence>
<proteinExistence type="predicted"/>
<reference evidence="2 3" key="1">
    <citation type="submission" date="2014-02" db="EMBL/GenBank/DDBJ databases">
        <title>Aquamicrobium defluvii Genome sequencing.</title>
        <authorList>
            <person name="Wang X."/>
        </authorList>
    </citation>
    <scope>NUCLEOTIDE SEQUENCE [LARGE SCALE GENOMIC DNA]</scope>
    <source>
        <strain evidence="2 3">W13Z1</strain>
    </source>
</reference>
<dbReference type="STRING" id="69279.BG36_01525"/>
<dbReference type="Pfam" id="PF09019">
    <property type="entry name" value="EcoRII-C"/>
    <property type="match status" value="1"/>
</dbReference>
<sequence length="257" mass="28875">MAESDAELAARIFAIMRRKVPKAAELTGDALNALLGAKANDAEYIKDNFSQLIHDTQIKAYHLYLEHEARESGAAIRDVVMPLLPSGATADDVFSFLENRFHAIDRLCLSLSQSRRTRAGSTFETIVTTLFRKLGYPHTPQPQINGSRPDYVLPSLAHYLAYSSDCIIFTCKRTLRERWRQAITEGVTGQFFLATVDDQLSVQQIDAMKEKNVVLVVPAGLKNTAYKDRMNVVSFETFFDHYLDPAIVRWKANGTIS</sequence>
<dbReference type="InterPro" id="IPR038365">
    <property type="entry name" value="EcoRII_C_sf"/>
</dbReference>
<name>A0A011VQI7_9HYPH</name>